<dbReference type="InterPro" id="IPR002912">
    <property type="entry name" value="ACT_dom"/>
</dbReference>
<dbReference type="EMBL" id="CP009961">
    <property type="protein sequence ID" value="AKG38590.1"/>
    <property type="molecule type" value="Genomic_DNA"/>
</dbReference>
<dbReference type="PANTHER" id="PTHR35090:SF2">
    <property type="entry name" value="ARSR FAMILY TRANSCRIPTIONAL REGULATOR"/>
    <property type="match status" value="1"/>
</dbReference>
<dbReference type="SMART" id="SM00989">
    <property type="entry name" value="V4R"/>
    <property type="match status" value="1"/>
</dbReference>
<name>A0A0F7FI43_9CREN</name>
<gene>
    <name evidence="2" type="ORF">MA03_03835</name>
</gene>
<dbReference type="SUPFAM" id="SSF111126">
    <property type="entry name" value="Ligand-binding domain in the NO signalling and Golgi transport"/>
    <property type="match status" value="1"/>
</dbReference>
<dbReference type="InterPro" id="IPR004096">
    <property type="entry name" value="V4R"/>
</dbReference>
<protein>
    <recommendedName>
        <fullName evidence="1">ACT domain-containing protein</fullName>
    </recommendedName>
</protein>
<feature type="domain" description="ACT" evidence="1">
    <location>
        <begin position="27"/>
        <end position="102"/>
    </location>
</feature>
<organism evidence="2 3">
    <name type="scientific">Infirmifilum uzonense</name>
    <dbReference type="NCBI Taxonomy" id="1550241"/>
    <lineage>
        <taxon>Archaea</taxon>
        <taxon>Thermoproteota</taxon>
        <taxon>Thermoprotei</taxon>
        <taxon>Thermofilales</taxon>
        <taxon>Thermofilaceae</taxon>
        <taxon>Infirmifilum</taxon>
    </lineage>
</organism>
<dbReference type="Pfam" id="PF02830">
    <property type="entry name" value="V4R"/>
    <property type="match status" value="1"/>
</dbReference>
<dbReference type="Gene3D" id="3.30.1380.20">
    <property type="entry name" value="Trafficking protein particle complex subunit 3"/>
    <property type="match status" value="1"/>
</dbReference>
<accession>A0A0F7FI43</accession>
<dbReference type="AlphaFoldDB" id="A0A0F7FI43"/>
<dbReference type="PROSITE" id="PS51671">
    <property type="entry name" value="ACT"/>
    <property type="match status" value="1"/>
</dbReference>
<dbReference type="PANTHER" id="PTHR35090">
    <property type="entry name" value="DNA-DIRECTED RNA POLYMERASE SUBUNIT I"/>
    <property type="match status" value="1"/>
</dbReference>
<dbReference type="STRING" id="1550241.MA03_03835"/>
<dbReference type="OrthoDB" id="371687at2157"/>
<dbReference type="InterPro" id="IPR024096">
    <property type="entry name" value="NO_sig/Golgi_transp_ligand-bd"/>
</dbReference>
<dbReference type="RefSeq" id="WP_052884012.1">
    <property type="nucleotide sequence ID" value="NZ_CP009961.1"/>
</dbReference>
<dbReference type="Proteomes" id="UP000067434">
    <property type="component" value="Chromosome"/>
</dbReference>
<keyword evidence="3" id="KW-1185">Reference proteome</keyword>
<dbReference type="GeneID" id="25401332"/>
<sequence length="270" mass="30553">MLNKTLPYEMGRYAIEPGTRPYIYHLILSPEALKATGLLEEVSMIFASRNIPILELKVSTPPRLKVRIIVIVDLKGREDLAEGLRGELSRLRFVEEVTYTPPIAEGVVFDTFSFPLTFMGERSIIMRRAVYEGFIKGGWERFGSAFAAMLYLMGFEAGRKAFVDYYSIFRDPNTQLKAVSAVFQMLGYGVLEFVRVDDNAHRAVVRVYDSFECELFKGAGDIRSGFVRGIIAGFLAGRWNVKEVSAREVKCIARGDPYCEFHVEVEEGSR</sequence>
<reference evidence="2 3" key="1">
    <citation type="journal article" date="2015" name="Stand. Genomic Sci.">
        <title>Complete genome sequence of and proposal of Thermofilum uzonense sp. nov. a novel hyperthermophilic crenarchaeon and emended description of the genus Thermofilum.</title>
        <authorList>
            <person name="Toshchakov S.V."/>
            <person name="Korzhenkov A.A."/>
            <person name="Samarov N.I."/>
            <person name="Mazunin I.O."/>
            <person name="Mozhey O.I."/>
            <person name="Shmyr I.S."/>
            <person name="Derbikova K.S."/>
            <person name="Taranov E.A."/>
            <person name="Dominova I.N."/>
            <person name="Bonch-Osmolovskaya E.A."/>
            <person name="Patrushev M.V."/>
            <person name="Podosokorskaya O.A."/>
            <person name="Kublanov I.V."/>
        </authorList>
    </citation>
    <scope>NUCLEOTIDE SEQUENCE [LARGE SCALE GENOMIC DNA]</scope>
    <source>
        <strain evidence="2 3">1807-2</strain>
    </source>
</reference>
<dbReference type="PATRIC" id="fig|1550241.5.peg.818"/>
<dbReference type="HOGENOM" id="CLU_1048156_0_0_2"/>
<dbReference type="KEGG" id="thf:MA03_03835"/>
<evidence type="ECO:0000259" key="1">
    <source>
        <dbReference type="PROSITE" id="PS51671"/>
    </source>
</evidence>
<evidence type="ECO:0000313" key="2">
    <source>
        <dbReference type="EMBL" id="AKG38590.1"/>
    </source>
</evidence>
<evidence type="ECO:0000313" key="3">
    <source>
        <dbReference type="Proteomes" id="UP000067434"/>
    </source>
</evidence>
<proteinExistence type="predicted"/>